<evidence type="ECO:0000256" key="2">
    <source>
        <dbReference type="ARBA" id="ARBA00016664"/>
    </source>
</evidence>
<gene>
    <name evidence="6 8" type="primary">hisB</name>
    <name evidence="8" type="ORF">G3M56_008805</name>
</gene>
<dbReference type="RefSeq" id="WP_164363441.1">
    <property type="nucleotide sequence ID" value="NZ_CP066776.1"/>
</dbReference>
<dbReference type="AlphaFoldDB" id="A0A6B3LBR9"/>
<dbReference type="Pfam" id="PF00475">
    <property type="entry name" value="IGPD"/>
    <property type="match status" value="1"/>
</dbReference>
<keyword evidence="5 6" id="KW-0456">Lyase</keyword>
<evidence type="ECO:0000313" key="9">
    <source>
        <dbReference type="Proteomes" id="UP000475117"/>
    </source>
</evidence>
<comment type="catalytic activity">
    <reaction evidence="6 7">
        <text>D-erythro-1-(imidazol-4-yl)glycerol 3-phosphate = 3-(imidazol-4-yl)-2-oxopropyl phosphate + H2O</text>
        <dbReference type="Rhea" id="RHEA:11040"/>
        <dbReference type="ChEBI" id="CHEBI:15377"/>
        <dbReference type="ChEBI" id="CHEBI:57766"/>
        <dbReference type="ChEBI" id="CHEBI:58278"/>
        <dbReference type="EC" id="4.2.1.19"/>
    </reaction>
</comment>
<reference evidence="8 9" key="1">
    <citation type="submission" date="2020-12" db="EMBL/GenBank/DDBJ databases">
        <title>Sulforoseuscoccus oceanibium gen. nov., sp. nov., a representative of the phylum Verrucomicrobia with special cytoplasmic membrane, and proposal of Sulforoseuscoccusaceae fam. nov.</title>
        <authorList>
            <person name="Xi F."/>
        </authorList>
    </citation>
    <scope>NUCLEOTIDE SEQUENCE [LARGE SCALE GENOMIC DNA]</scope>
    <source>
        <strain evidence="8 9">T37</strain>
    </source>
</reference>
<dbReference type="KEGG" id="soa:G3M56_008805"/>
<dbReference type="SUPFAM" id="SSF54211">
    <property type="entry name" value="Ribosomal protein S5 domain 2-like"/>
    <property type="match status" value="2"/>
</dbReference>
<comment type="similarity">
    <text evidence="6 7">Belongs to the imidazoleglycerol-phosphate dehydratase family.</text>
</comment>
<dbReference type="FunFam" id="3.30.230.40:FF:000003">
    <property type="entry name" value="Imidazoleglycerol-phosphate dehydratase HisB"/>
    <property type="match status" value="1"/>
</dbReference>
<accession>A0A6B3LBR9</accession>
<evidence type="ECO:0000313" key="8">
    <source>
        <dbReference type="EMBL" id="QQL43993.1"/>
    </source>
</evidence>
<dbReference type="PROSITE" id="PS00954">
    <property type="entry name" value="IGP_DEHYDRATASE_1"/>
    <property type="match status" value="1"/>
</dbReference>
<name>A0A6B3LBR9_9BACT</name>
<protein>
    <recommendedName>
        <fullName evidence="2 6">Imidazoleglycerol-phosphate dehydratase</fullName>
        <shortName evidence="6">IGPD</shortName>
        <ecNumber evidence="6 7">4.2.1.19</ecNumber>
    </recommendedName>
</protein>
<evidence type="ECO:0000256" key="6">
    <source>
        <dbReference type="HAMAP-Rule" id="MF_00076"/>
    </source>
</evidence>
<dbReference type="HAMAP" id="MF_00076">
    <property type="entry name" value="HisB"/>
    <property type="match status" value="1"/>
</dbReference>
<evidence type="ECO:0000256" key="5">
    <source>
        <dbReference type="ARBA" id="ARBA00023239"/>
    </source>
</evidence>
<evidence type="ECO:0000256" key="4">
    <source>
        <dbReference type="ARBA" id="ARBA00023102"/>
    </source>
</evidence>
<dbReference type="EC" id="4.2.1.19" evidence="6 7"/>
<sequence>MARTAEITRETAETQIRLSVNLDGTGKNEISTGIGFFDHMLDLLSRHSLIDLVVEAKGDLEVDLHHTVEDTGIVLGQAIRKALGDKAGIRRYGWSYLPMDETLARVVVDLGGRPFQVFELPQGQQIDPINGNFPMTLVEEFFRAVSFNLGANVHSTVLYGRDAHHMAEAIFKGFAKCLYQAVAVDPRIEGVMSTKETI</sequence>
<dbReference type="GO" id="GO:0005737">
    <property type="term" value="C:cytoplasm"/>
    <property type="evidence" value="ECO:0007669"/>
    <property type="project" value="UniProtKB-SubCell"/>
</dbReference>
<dbReference type="NCBIfam" id="NF002114">
    <property type="entry name" value="PRK00951.2-4"/>
    <property type="match status" value="1"/>
</dbReference>
<proteinExistence type="inferred from homology"/>
<evidence type="ECO:0000256" key="1">
    <source>
        <dbReference type="ARBA" id="ARBA00005047"/>
    </source>
</evidence>
<dbReference type="PANTHER" id="PTHR23133:SF2">
    <property type="entry name" value="IMIDAZOLEGLYCEROL-PHOSPHATE DEHYDRATASE"/>
    <property type="match status" value="1"/>
</dbReference>
<dbReference type="UniPathway" id="UPA00031">
    <property type="reaction ID" value="UER00011"/>
</dbReference>
<dbReference type="Gene3D" id="3.30.230.40">
    <property type="entry name" value="Imidazole glycerol phosphate dehydratase, domain 1"/>
    <property type="match status" value="2"/>
</dbReference>
<dbReference type="EMBL" id="CP066776">
    <property type="protein sequence ID" value="QQL43993.1"/>
    <property type="molecule type" value="Genomic_DNA"/>
</dbReference>
<keyword evidence="9" id="KW-1185">Reference proteome</keyword>
<organism evidence="8 9">
    <name type="scientific">Sulfuriroseicoccus oceanibius</name>
    <dbReference type="NCBI Taxonomy" id="2707525"/>
    <lineage>
        <taxon>Bacteria</taxon>
        <taxon>Pseudomonadati</taxon>
        <taxon>Verrucomicrobiota</taxon>
        <taxon>Verrucomicrobiia</taxon>
        <taxon>Verrucomicrobiales</taxon>
        <taxon>Verrucomicrobiaceae</taxon>
        <taxon>Sulfuriroseicoccus</taxon>
    </lineage>
</organism>
<keyword evidence="3 6" id="KW-0028">Amino-acid biosynthesis</keyword>
<dbReference type="InterPro" id="IPR000807">
    <property type="entry name" value="ImidazoleglycerolP_deHydtase"/>
</dbReference>
<keyword evidence="4 6" id="KW-0368">Histidine biosynthesis</keyword>
<dbReference type="CDD" id="cd07914">
    <property type="entry name" value="IGPD"/>
    <property type="match status" value="1"/>
</dbReference>
<keyword evidence="6" id="KW-0963">Cytoplasm</keyword>
<dbReference type="GO" id="GO:0004424">
    <property type="term" value="F:imidazoleglycerol-phosphate dehydratase activity"/>
    <property type="evidence" value="ECO:0007669"/>
    <property type="project" value="UniProtKB-UniRule"/>
</dbReference>
<dbReference type="Proteomes" id="UP000475117">
    <property type="component" value="Chromosome"/>
</dbReference>
<dbReference type="InterPro" id="IPR020568">
    <property type="entry name" value="Ribosomal_Su5_D2-typ_SF"/>
</dbReference>
<dbReference type="FunFam" id="3.30.230.40:FF:000001">
    <property type="entry name" value="Imidazoleglycerol-phosphate dehydratase HisB"/>
    <property type="match status" value="1"/>
</dbReference>
<dbReference type="InterPro" id="IPR020565">
    <property type="entry name" value="ImidazoleglycerP_deHydtase_CS"/>
</dbReference>
<evidence type="ECO:0000256" key="3">
    <source>
        <dbReference type="ARBA" id="ARBA00022605"/>
    </source>
</evidence>
<dbReference type="GO" id="GO:0000105">
    <property type="term" value="P:L-histidine biosynthetic process"/>
    <property type="evidence" value="ECO:0007669"/>
    <property type="project" value="UniProtKB-UniRule"/>
</dbReference>
<evidence type="ECO:0000256" key="7">
    <source>
        <dbReference type="RuleBase" id="RU000599"/>
    </source>
</evidence>
<dbReference type="InterPro" id="IPR038494">
    <property type="entry name" value="IGPD_sf"/>
</dbReference>
<comment type="subcellular location">
    <subcellularLocation>
        <location evidence="6 7">Cytoplasm</location>
    </subcellularLocation>
</comment>
<dbReference type="NCBIfam" id="NF002111">
    <property type="entry name" value="PRK00951.2-1"/>
    <property type="match status" value="1"/>
</dbReference>
<dbReference type="PANTHER" id="PTHR23133">
    <property type="entry name" value="IMIDAZOLEGLYCEROL-PHOSPHATE DEHYDRATASE HIS7"/>
    <property type="match status" value="1"/>
</dbReference>
<dbReference type="PROSITE" id="PS00955">
    <property type="entry name" value="IGP_DEHYDRATASE_2"/>
    <property type="match status" value="1"/>
</dbReference>
<comment type="pathway">
    <text evidence="1 6 7">Amino-acid biosynthesis; L-histidine biosynthesis; L-histidine from 5-phospho-alpha-D-ribose 1-diphosphate: step 6/9.</text>
</comment>